<keyword evidence="3 7" id="KW-0812">Transmembrane</keyword>
<evidence type="ECO:0000313" key="9">
    <source>
        <dbReference type="EMBL" id="HAT1683606.1"/>
    </source>
</evidence>
<evidence type="ECO:0000256" key="1">
    <source>
        <dbReference type="ARBA" id="ARBA00004651"/>
    </source>
</evidence>
<comment type="similarity">
    <text evidence="6">Belongs to the major facilitator superfamily. Phthalate permease family.</text>
</comment>
<dbReference type="PROSITE" id="PS50850">
    <property type="entry name" value="MFS"/>
    <property type="match status" value="1"/>
</dbReference>
<evidence type="ECO:0000256" key="2">
    <source>
        <dbReference type="ARBA" id="ARBA00022475"/>
    </source>
</evidence>
<comment type="caution">
    <text evidence="9">The sequence shown here is derived from an EMBL/GenBank/DDBJ whole genome shotgun (WGS) entry which is preliminary data.</text>
</comment>
<keyword evidence="5 7" id="KW-0472">Membrane</keyword>
<dbReference type="InterPro" id="IPR036259">
    <property type="entry name" value="MFS_trans_sf"/>
</dbReference>
<dbReference type="GO" id="GO:0022857">
    <property type="term" value="F:transmembrane transporter activity"/>
    <property type="evidence" value="ECO:0007669"/>
    <property type="project" value="InterPro"/>
</dbReference>
<dbReference type="InterPro" id="IPR050382">
    <property type="entry name" value="MFS_Na/Anion_cotransporter"/>
</dbReference>
<evidence type="ECO:0000256" key="3">
    <source>
        <dbReference type="ARBA" id="ARBA00022692"/>
    </source>
</evidence>
<feature type="transmembrane region" description="Helical" evidence="7">
    <location>
        <begin position="82"/>
        <end position="103"/>
    </location>
</feature>
<evidence type="ECO:0000313" key="10">
    <source>
        <dbReference type="Proteomes" id="UP000856143"/>
    </source>
</evidence>
<feature type="transmembrane region" description="Helical" evidence="7">
    <location>
        <begin position="367"/>
        <end position="388"/>
    </location>
</feature>
<dbReference type="Gene3D" id="1.20.1250.20">
    <property type="entry name" value="MFS general substrate transporter like domains"/>
    <property type="match status" value="2"/>
</dbReference>
<protein>
    <submittedName>
        <fullName evidence="9">MFS transporter</fullName>
    </submittedName>
</protein>
<proteinExistence type="inferred from homology"/>
<feature type="transmembrane region" description="Helical" evidence="7">
    <location>
        <begin position="330"/>
        <end position="355"/>
    </location>
</feature>
<sequence>MSSQASSRLKRLQIMALLFLLVAGIINFLDRTSLSIANTTIREEMGLTATEMGLLLSVFSFGYALCQLPIGMVMERFGVKKVYGFGIFLWSAAQTALGFVGSFSQMIVARIVLGIGESPHLPTGVKVVNDWYNIRQRGVPMGIVNMSSTLAQALAPPLLIAMMLAFGWRMMFIIIGVSGIILSILWFMFYRNREDAGLSAEDIAHLEEETPPSSKEKVTLKDWAGLFKQKSMWGMIIGFNGVGYMVWLFLTWLPSYLEMSRGLSLEKTGWVAAIPFLFGAAGMLVNGAVADWVMKRGADKMKSRKWMICLGLLCAAGFTLPAAYTDSTFMAVACISMALFSIHFAGTSAWGLILVSVPSRLITSVSGIQNFGGFIGGSFAPIITGMILDNTGSFTLALVASSVIAFMASLVYFFMVNKPIVDPAAASCS</sequence>
<keyword evidence="4 7" id="KW-1133">Transmembrane helix</keyword>
<dbReference type="RefSeq" id="WP_004102118.1">
    <property type="nucleotide sequence ID" value="NZ_ABJAKY020000013.1"/>
</dbReference>
<feature type="transmembrane region" description="Helical" evidence="7">
    <location>
        <begin position="231"/>
        <end position="250"/>
    </location>
</feature>
<dbReference type="PANTHER" id="PTHR11662">
    <property type="entry name" value="SOLUTE CARRIER FAMILY 17"/>
    <property type="match status" value="1"/>
</dbReference>
<dbReference type="GO" id="GO:0005886">
    <property type="term" value="C:plasma membrane"/>
    <property type="evidence" value="ECO:0007669"/>
    <property type="project" value="UniProtKB-SubCell"/>
</dbReference>
<accession>A0A2X4Z2C5</accession>
<name>A0A2X4Z2C5_KLEOX</name>
<dbReference type="InterPro" id="IPR011701">
    <property type="entry name" value="MFS"/>
</dbReference>
<dbReference type="InterPro" id="IPR000849">
    <property type="entry name" value="Sugar_P_transporter"/>
</dbReference>
<evidence type="ECO:0000256" key="4">
    <source>
        <dbReference type="ARBA" id="ARBA00022989"/>
    </source>
</evidence>
<evidence type="ECO:0000256" key="7">
    <source>
        <dbReference type="SAM" id="Phobius"/>
    </source>
</evidence>
<gene>
    <name evidence="9" type="ORF">I8Y21_004360</name>
</gene>
<evidence type="ECO:0000256" key="6">
    <source>
        <dbReference type="ARBA" id="ARBA00038514"/>
    </source>
</evidence>
<dbReference type="Pfam" id="PF07690">
    <property type="entry name" value="MFS_1"/>
    <property type="match status" value="1"/>
</dbReference>
<dbReference type="PIRSF" id="PIRSF002808">
    <property type="entry name" value="Hexose_phosphate_transp"/>
    <property type="match status" value="1"/>
</dbReference>
<dbReference type="EMBL" id="DACSEO010000068">
    <property type="protein sequence ID" value="HAT1683606.1"/>
    <property type="molecule type" value="Genomic_DNA"/>
</dbReference>
<keyword evidence="2" id="KW-1003">Cell membrane</keyword>
<dbReference type="SUPFAM" id="SSF103473">
    <property type="entry name" value="MFS general substrate transporter"/>
    <property type="match status" value="1"/>
</dbReference>
<feature type="transmembrane region" description="Helical" evidence="7">
    <location>
        <begin position="270"/>
        <end position="294"/>
    </location>
</feature>
<dbReference type="Proteomes" id="UP000856143">
    <property type="component" value="Unassembled WGS sequence"/>
</dbReference>
<reference evidence="9" key="2">
    <citation type="submission" date="2020-11" db="EMBL/GenBank/DDBJ databases">
        <authorList>
            <consortium name="NCBI Pathogen Detection Project"/>
        </authorList>
    </citation>
    <scope>NUCLEOTIDE SEQUENCE</scope>
    <source>
        <strain evidence="9">R404</strain>
    </source>
</reference>
<dbReference type="AlphaFoldDB" id="A0A2X4Z2C5"/>
<comment type="subcellular location">
    <subcellularLocation>
        <location evidence="1">Cell membrane</location>
        <topology evidence="1">Multi-pass membrane protein</topology>
    </subcellularLocation>
</comment>
<evidence type="ECO:0000256" key="5">
    <source>
        <dbReference type="ARBA" id="ARBA00023136"/>
    </source>
</evidence>
<feature type="transmembrane region" description="Helical" evidence="7">
    <location>
        <begin position="166"/>
        <end position="189"/>
    </location>
</feature>
<feature type="transmembrane region" description="Helical" evidence="7">
    <location>
        <begin position="12"/>
        <end position="29"/>
    </location>
</feature>
<dbReference type="PANTHER" id="PTHR11662:SF399">
    <property type="entry name" value="FI19708P1-RELATED"/>
    <property type="match status" value="1"/>
</dbReference>
<organism evidence="9 10">
    <name type="scientific">Klebsiella oxytoca</name>
    <dbReference type="NCBI Taxonomy" id="571"/>
    <lineage>
        <taxon>Bacteria</taxon>
        <taxon>Pseudomonadati</taxon>
        <taxon>Pseudomonadota</taxon>
        <taxon>Gammaproteobacteria</taxon>
        <taxon>Enterobacterales</taxon>
        <taxon>Enterobacteriaceae</taxon>
        <taxon>Klebsiella/Raoultella group</taxon>
        <taxon>Klebsiella</taxon>
    </lineage>
</organism>
<reference evidence="9" key="1">
    <citation type="journal article" date="2018" name="Genome Biol.">
        <title>SKESA: strategic k-mer extension for scrupulous assemblies.</title>
        <authorList>
            <person name="Souvorov A."/>
            <person name="Agarwala R."/>
            <person name="Lipman D.J."/>
        </authorList>
    </citation>
    <scope>NUCLEOTIDE SEQUENCE</scope>
    <source>
        <strain evidence="9">R404</strain>
    </source>
</reference>
<dbReference type="InterPro" id="IPR020846">
    <property type="entry name" value="MFS_dom"/>
</dbReference>
<feature type="transmembrane region" description="Helical" evidence="7">
    <location>
        <begin position="49"/>
        <end position="70"/>
    </location>
</feature>
<evidence type="ECO:0000259" key="8">
    <source>
        <dbReference type="PROSITE" id="PS50850"/>
    </source>
</evidence>
<feature type="domain" description="Major facilitator superfamily (MFS) profile" evidence="8">
    <location>
        <begin position="16"/>
        <end position="420"/>
    </location>
</feature>
<dbReference type="CDD" id="cd17319">
    <property type="entry name" value="MFS_ExuT_GudP_like"/>
    <property type="match status" value="1"/>
</dbReference>
<dbReference type="GeneID" id="93284928"/>
<feature type="transmembrane region" description="Helical" evidence="7">
    <location>
        <begin position="394"/>
        <end position="415"/>
    </location>
</feature>
<feature type="transmembrane region" description="Helical" evidence="7">
    <location>
        <begin position="306"/>
        <end position="324"/>
    </location>
</feature>